<accession>A0ABS4QFM8</accession>
<dbReference type="RefSeq" id="WP_209890673.1">
    <property type="nucleotide sequence ID" value="NZ_JAGGMR010000001.1"/>
</dbReference>
<organism evidence="1 2">
    <name type="scientific">Nocardia goodfellowii</name>
    <dbReference type="NCBI Taxonomy" id="882446"/>
    <lineage>
        <taxon>Bacteria</taxon>
        <taxon>Bacillati</taxon>
        <taxon>Actinomycetota</taxon>
        <taxon>Actinomycetes</taxon>
        <taxon>Mycobacteriales</taxon>
        <taxon>Nocardiaceae</taxon>
        <taxon>Nocardia</taxon>
    </lineage>
</organism>
<evidence type="ECO:0000313" key="2">
    <source>
        <dbReference type="Proteomes" id="UP001519325"/>
    </source>
</evidence>
<gene>
    <name evidence="1" type="ORF">BJ987_003386</name>
</gene>
<proteinExistence type="predicted"/>
<protein>
    <submittedName>
        <fullName evidence="1">Uncharacterized protein</fullName>
    </submittedName>
</protein>
<dbReference type="EMBL" id="JAGGMR010000001">
    <property type="protein sequence ID" value="MBP2190485.1"/>
    <property type="molecule type" value="Genomic_DNA"/>
</dbReference>
<comment type="caution">
    <text evidence="1">The sequence shown here is derived from an EMBL/GenBank/DDBJ whole genome shotgun (WGS) entry which is preliminary data.</text>
</comment>
<evidence type="ECO:0000313" key="1">
    <source>
        <dbReference type="EMBL" id="MBP2190485.1"/>
    </source>
</evidence>
<sequence>MRITQYRNETLRRTGWRYYVEPNGSNVSMPGYLAAYLGRMLPAAERLPRSPGIAAGIELITAYGRHRSALL</sequence>
<name>A0ABS4QFM8_9NOCA</name>
<dbReference type="Proteomes" id="UP001519325">
    <property type="component" value="Unassembled WGS sequence"/>
</dbReference>
<reference evidence="1 2" key="1">
    <citation type="submission" date="2021-03" db="EMBL/GenBank/DDBJ databases">
        <title>Sequencing the genomes of 1000 actinobacteria strains.</title>
        <authorList>
            <person name="Klenk H.-P."/>
        </authorList>
    </citation>
    <scope>NUCLEOTIDE SEQUENCE [LARGE SCALE GENOMIC DNA]</scope>
    <source>
        <strain evidence="1 2">DSM 45516</strain>
    </source>
</reference>
<keyword evidence="2" id="KW-1185">Reference proteome</keyword>